<keyword evidence="10" id="KW-1185">Reference proteome</keyword>
<feature type="transmembrane region" description="Helical" evidence="7">
    <location>
        <begin position="72"/>
        <end position="96"/>
    </location>
</feature>
<dbReference type="Pfam" id="PF00528">
    <property type="entry name" value="BPD_transp_1"/>
    <property type="match status" value="1"/>
</dbReference>
<reference evidence="9 10" key="1">
    <citation type="submission" date="2014-05" db="EMBL/GenBank/DDBJ databases">
        <title>De novo Genome Sequence of Spirocheata sp.</title>
        <authorList>
            <person name="Shivani Y."/>
            <person name="Subhash Y."/>
            <person name="Tushar L."/>
            <person name="Sasikala C."/>
            <person name="Ramana C.V."/>
        </authorList>
    </citation>
    <scope>NUCLEOTIDE SEQUENCE [LARGE SCALE GENOMIC DNA]</scope>
    <source>
        <strain evidence="9 10">JC230</strain>
    </source>
</reference>
<feature type="transmembrane region" description="Helical" evidence="7">
    <location>
        <begin position="142"/>
        <end position="160"/>
    </location>
</feature>
<keyword evidence="6 7" id="KW-0472">Membrane</keyword>
<dbReference type="PANTHER" id="PTHR43744:SF12">
    <property type="entry name" value="ABC TRANSPORTER PERMEASE PROTEIN MG189-RELATED"/>
    <property type="match status" value="1"/>
</dbReference>
<name>A0A098QTH3_9SPIO</name>
<gene>
    <name evidence="9" type="ORF">DC28_15105</name>
</gene>
<sequence length="273" mass="30930">MSTKSRKKTVLVLLATALVLFMMFPYYYMLIQSLAPWEKVDQSLTPAGFSLDSFRFLMTNGGNQNPYMWLRALANSVIVTTTTSLLAVVTGMLVGYAIIKLRFAGHRFVFNVLLFQMFFPAIIMLVPIYLMMKPLANTYPGMILPTSVSLWAIFMFINYFKTLPEEVFEAARLDGASEFRILWIIGFPAARTVAVIVFLSIFMGRWSELMWDMLIAPNIKMQTLNVLITTQFKPMGNLPGPLYAASVILTLPIVALCLAFSRYFKEGLTFNLK</sequence>
<dbReference type="PANTHER" id="PTHR43744">
    <property type="entry name" value="ABC TRANSPORTER PERMEASE PROTEIN MG189-RELATED-RELATED"/>
    <property type="match status" value="1"/>
</dbReference>
<evidence type="ECO:0000256" key="5">
    <source>
        <dbReference type="ARBA" id="ARBA00022989"/>
    </source>
</evidence>
<dbReference type="Proteomes" id="UP000029692">
    <property type="component" value="Unassembled WGS sequence"/>
</dbReference>
<evidence type="ECO:0000259" key="8">
    <source>
        <dbReference type="PROSITE" id="PS50928"/>
    </source>
</evidence>
<dbReference type="RefSeq" id="WP_037550331.1">
    <property type="nucleotide sequence ID" value="NZ_JNUP01000072.1"/>
</dbReference>
<dbReference type="EMBL" id="JNUP01000072">
    <property type="protein sequence ID" value="KGE70811.1"/>
    <property type="molecule type" value="Genomic_DNA"/>
</dbReference>
<organism evidence="9 10">
    <name type="scientific">Spirochaeta lutea</name>
    <dbReference type="NCBI Taxonomy" id="1480694"/>
    <lineage>
        <taxon>Bacteria</taxon>
        <taxon>Pseudomonadati</taxon>
        <taxon>Spirochaetota</taxon>
        <taxon>Spirochaetia</taxon>
        <taxon>Spirochaetales</taxon>
        <taxon>Spirochaetaceae</taxon>
        <taxon>Spirochaeta</taxon>
    </lineage>
</organism>
<protein>
    <submittedName>
        <fullName evidence="9">Sugar ABC transporter permease</fullName>
    </submittedName>
</protein>
<dbReference type="OrthoDB" id="9773467at2"/>
<dbReference type="GO" id="GO:0005886">
    <property type="term" value="C:plasma membrane"/>
    <property type="evidence" value="ECO:0007669"/>
    <property type="project" value="UniProtKB-SubCell"/>
</dbReference>
<proteinExistence type="inferred from homology"/>
<keyword evidence="5 7" id="KW-1133">Transmembrane helix</keyword>
<accession>A0A098QTH3</accession>
<dbReference type="SUPFAM" id="SSF161098">
    <property type="entry name" value="MetI-like"/>
    <property type="match status" value="1"/>
</dbReference>
<comment type="subcellular location">
    <subcellularLocation>
        <location evidence="1 7">Cell membrane</location>
        <topology evidence="1 7">Multi-pass membrane protein</topology>
    </subcellularLocation>
</comment>
<dbReference type="STRING" id="1480694.DC28_15105"/>
<evidence type="ECO:0000313" key="10">
    <source>
        <dbReference type="Proteomes" id="UP000029692"/>
    </source>
</evidence>
<comment type="caution">
    <text evidence="9">The sequence shown here is derived from an EMBL/GenBank/DDBJ whole genome shotgun (WGS) entry which is preliminary data.</text>
</comment>
<evidence type="ECO:0000256" key="4">
    <source>
        <dbReference type="ARBA" id="ARBA00022692"/>
    </source>
</evidence>
<keyword evidence="2 7" id="KW-0813">Transport</keyword>
<dbReference type="GO" id="GO:0055085">
    <property type="term" value="P:transmembrane transport"/>
    <property type="evidence" value="ECO:0007669"/>
    <property type="project" value="InterPro"/>
</dbReference>
<dbReference type="InterPro" id="IPR035906">
    <property type="entry name" value="MetI-like_sf"/>
</dbReference>
<keyword evidence="3" id="KW-1003">Cell membrane</keyword>
<dbReference type="CDD" id="cd06261">
    <property type="entry name" value="TM_PBP2"/>
    <property type="match status" value="1"/>
</dbReference>
<feature type="transmembrane region" description="Helical" evidence="7">
    <location>
        <begin position="108"/>
        <end position="130"/>
    </location>
</feature>
<evidence type="ECO:0000256" key="2">
    <source>
        <dbReference type="ARBA" id="ARBA00022448"/>
    </source>
</evidence>
<evidence type="ECO:0000313" key="9">
    <source>
        <dbReference type="EMBL" id="KGE70811.1"/>
    </source>
</evidence>
<feature type="transmembrane region" description="Helical" evidence="7">
    <location>
        <begin position="9"/>
        <end position="28"/>
    </location>
</feature>
<feature type="transmembrane region" description="Helical" evidence="7">
    <location>
        <begin position="242"/>
        <end position="264"/>
    </location>
</feature>
<dbReference type="eggNOG" id="COG0395">
    <property type="taxonomic scope" value="Bacteria"/>
</dbReference>
<comment type="similarity">
    <text evidence="7">Belongs to the binding-protein-dependent transport system permease family.</text>
</comment>
<evidence type="ECO:0000256" key="1">
    <source>
        <dbReference type="ARBA" id="ARBA00004651"/>
    </source>
</evidence>
<dbReference type="AlphaFoldDB" id="A0A098QTH3"/>
<dbReference type="PROSITE" id="PS50928">
    <property type="entry name" value="ABC_TM1"/>
    <property type="match status" value="1"/>
</dbReference>
<evidence type="ECO:0000256" key="7">
    <source>
        <dbReference type="RuleBase" id="RU363032"/>
    </source>
</evidence>
<feature type="transmembrane region" description="Helical" evidence="7">
    <location>
        <begin position="181"/>
        <end position="203"/>
    </location>
</feature>
<evidence type="ECO:0000256" key="3">
    <source>
        <dbReference type="ARBA" id="ARBA00022475"/>
    </source>
</evidence>
<feature type="domain" description="ABC transmembrane type-1" evidence="8">
    <location>
        <begin position="73"/>
        <end position="260"/>
    </location>
</feature>
<evidence type="ECO:0000256" key="6">
    <source>
        <dbReference type="ARBA" id="ARBA00023136"/>
    </source>
</evidence>
<dbReference type="Gene3D" id="1.10.3720.10">
    <property type="entry name" value="MetI-like"/>
    <property type="match status" value="1"/>
</dbReference>
<keyword evidence="4 7" id="KW-0812">Transmembrane</keyword>
<dbReference type="InterPro" id="IPR000515">
    <property type="entry name" value="MetI-like"/>
</dbReference>